<proteinExistence type="predicted"/>
<dbReference type="Proteomes" id="UP000887578">
    <property type="component" value="Unplaced"/>
</dbReference>
<name>A0A914QPE3_9BILA</name>
<evidence type="ECO:0000256" key="1">
    <source>
        <dbReference type="SAM" id="MobiDB-lite"/>
    </source>
</evidence>
<dbReference type="WBParaSite" id="PDA_v2.g5254.t1">
    <property type="protein sequence ID" value="PDA_v2.g5254.t1"/>
    <property type="gene ID" value="PDA_v2.g5254"/>
</dbReference>
<feature type="compositionally biased region" description="Low complexity" evidence="1">
    <location>
        <begin position="162"/>
        <end position="175"/>
    </location>
</feature>
<keyword evidence="2" id="KW-1185">Reference proteome</keyword>
<sequence length="285" mass="31499">MKRCYWKNGPHGPSEDLIVSYACIRGEETFPENKIIQRDNGIYEKCVRGFGGELGFRRLNEKELKEFIKRKTLRLDLSEYYANGGKGNIEIFADAPPAAEPTTPSNETPKSTIATDSTTPTITTTSSATKSESPFPPMNDNMKESFIVSELKQEKTNDNKNSPASPSPSTSTTSESCVDLVSFCPKLSSYCPDFDRYQMIDGETGEGKDSIASAIIELQDLVSGNLEKDKNGHRPISPCEAHFLTHQRKMKLLVDIICPKTCNSCLKPDHAEKVISRLQGSSKCG</sequence>
<evidence type="ECO:0000313" key="3">
    <source>
        <dbReference type="WBParaSite" id="PDA_v2.g5254.t1"/>
    </source>
</evidence>
<reference evidence="3" key="1">
    <citation type="submission" date="2022-11" db="UniProtKB">
        <authorList>
            <consortium name="WormBaseParasite"/>
        </authorList>
    </citation>
    <scope>IDENTIFICATION</scope>
</reference>
<feature type="region of interest" description="Disordered" evidence="1">
    <location>
        <begin position="154"/>
        <end position="175"/>
    </location>
</feature>
<feature type="compositionally biased region" description="Low complexity" evidence="1">
    <location>
        <begin position="96"/>
        <end position="133"/>
    </location>
</feature>
<accession>A0A914QPE3</accession>
<protein>
    <submittedName>
        <fullName evidence="3">Uncharacterized protein</fullName>
    </submittedName>
</protein>
<dbReference type="AlphaFoldDB" id="A0A914QPE3"/>
<organism evidence="2 3">
    <name type="scientific">Panagrolaimus davidi</name>
    <dbReference type="NCBI Taxonomy" id="227884"/>
    <lineage>
        <taxon>Eukaryota</taxon>
        <taxon>Metazoa</taxon>
        <taxon>Ecdysozoa</taxon>
        <taxon>Nematoda</taxon>
        <taxon>Chromadorea</taxon>
        <taxon>Rhabditida</taxon>
        <taxon>Tylenchina</taxon>
        <taxon>Panagrolaimomorpha</taxon>
        <taxon>Panagrolaimoidea</taxon>
        <taxon>Panagrolaimidae</taxon>
        <taxon>Panagrolaimus</taxon>
    </lineage>
</organism>
<evidence type="ECO:0000313" key="2">
    <source>
        <dbReference type="Proteomes" id="UP000887578"/>
    </source>
</evidence>
<feature type="region of interest" description="Disordered" evidence="1">
    <location>
        <begin position="96"/>
        <end position="141"/>
    </location>
</feature>